<dbReference type="RefSeq" id="XP_003176611.1">
    <property type="nucleotide sequence ID" value="XM_003176563.1"/>
</dbReference>
<dbReference type="EMBL" id="DS989822">
    <property type="protein sequence ID" value="EFQ97659.1"/>
    <property type="molecule type" value="Genomic_DNA"/>
</dbReference>
<gene>
    <name evidence="2" type="ORF">MGYG_00699</name>
</gene>
<evidence type="ECO:0000313" key="2">
    <source>
        <dbReference type="EMBL" id="EFQ97659.1"/>
    </source>
</evidence>
<dbReference type="Proteomes" id="UP000002669">
    <property type="component" value="Unassembled WGS sequence"/>
</dbReference>
<name>E5R1A8_ARTGP</name>
<feature type="region of interest" description="Disordered" evidence="1">
    <location>
        <begin position="112"/>
        <end position="143"/>
    </location>
</feature>
<sequence length="203" mass="21913">MLEAKLVILKPLELGRAAESGKKCGQNITGGQKSWKVLKLAHITADGRLTLQIWTKDKHNKAGRVRPEGREPAYPDKGIGARCLLRRHHAGGLFVGCILWCDSARVVAAAREDKSPPTSRRGTLAVQDLPAARPSQPVDSRQGNLGKTAVKEWLLRDISFAFETDASREVLTQAAFCMEETGSATCGGVGWTEWTKAVPGAAS</sequence>
<dbReference type="InParanoid" id="E5R1A8"/>
<dbReference type="VEuPathDB" id="FungiDB:MGYG_00699"/>
<dbReference type="GeneID" id="10031931"/>
<evidence type="ECO:0000256" key="1">
    <source>
        <dbReference type="SAM" id="MobiDB-lite"/>
    </source>
</evidence>
<accession>E5R1A8</accession>
<protein>
    <submittedName>
        <fullName evidence="2">Uncharacterized protein</fullName>
    </submittedName>
</protein>
<organism evidence="3">
    <name type="scientific">Arthroderma gypseum (strain ATCC MYA-4604 / CBS 118893)</name>
    <name type="common">Microsporum gypseum</name>
    <dbReference type="NCBI Taxonomy" id="535722"/>
    <lineage>
        <taxon>Eukaryota</taxon>
        <taxon>Fungi</taxon>
        <taxon>Dikarya</taxon>
        <taxon>Ascomycota</taxon>
        <taxon>Pezizomycotina</taxon>
        <taxon>Eurotiomycetes</taxon>
        <taxon>Eurotiomycetidae</taxon>
        <taxon>Onygenales</taxon>
        <taxon>Arthrodermataceae</taxon>
        <taxon>Nannizzia</taxon>
    </lineage>
</organism>
<keyword evidence="3" id="KW-1185">Reference proteome</keyword>
<dbReference type="HOGENOM" id="CLU_1348632_0_0_1"/>
<dbReference type="AlphaFoldDB" id="E5R1A8"/>
<proteinExistence type="predicted"/>
<reference evidence="3" key="1">
    <citation type="journal article" date="2012" name="MBio">
        <title>Comparative genome analysis of Trichophyton rubrum and related dermatophytes reveals candidate genes involved in infection.</title>
        <authorList>
            <person name="Martinez D.A."/>
            <person name="Oliver B.G."/>
            <person name="Graeser Y."/>
            <person name="Goldberg J.M."/>
            <person name="Li W."/>
            <person name="Martinez-Rossi N.M."/>
            <person name="Monod M."/>
            <person name="Shelest E."/>
            <person name="Barton R.C."/>
            <person name="Birch E."/>
            <person name="Brakhage A.A."/>
            <person name="Chen Z."/>
            <person name="Gurr S.J."/>
            <person name="Heiman D."/>
            <person name="Heitman J."/>
            <person name="Kosti I."/>
            <person name="Rossi A."/>
            <person name="Saif S."/>
            <person name="Samalova M."/>
            <person name="Saunders C.W."/>
            <person name="Shea T."/>
            <person name="Summerbell R.C."/>
            <person name="Xu J."/>
            <person name="Young S."/>
            <person name="Zeng Q."/>
            <person name="Birren B.W."/>
            <person name="Cuomo C.A."/>
            <person name="White T.C."/>
        </authorList>
    </citation>
    <scope>NUCLEOTIDE SEQUENCE [LARGE SCALE GENOMIC DNA]</scope>
    <source>
        <strain evidence="3">ATCC MYA-4604 / CBS 118893</strain>
    </source>
</reference>
<evidence type="ECO:0000313" key="3">
    <source>
        <dbReference type="Proteomes" id="UP000002669"/>
    </source>
</evidence>